<feature type="domain" description="D-isomer specific 2-hydroxyacid dehydrogenase catalytic" evidence="2">
    <location>
        <begin position="14"/>
        <end position="120"/>
    </location>
</feature>
<reference evidence="4" key="2">
    <citation type="journal article" date="2017" name="J. Anim. Genet.">
        <title>Multiple reference genome sequences of hot pepper reveal the massive evolution of plant disease resistance genes by retroduplication.</title>
        <authorList>
            <person name="Kim S."/>
            <person name="Park J."/>
            <person name="Yeom S.-I."/>
            <person name="Kim Y.-M."/>
            <person name="Seo E."/>
            <person name="Kim K.-T."/>
            <person name="Kim M.-S."/>
            <person name="Lee J.M."/>
            <person name="Cheong K."/>
            <person name="Shin H.-S."/>
            <person name="Kim S.-B."/>
            <person name="Han K."/>
            <person name="Lee J."/>
            <person name="Park M."/>
            <person name="Lee H.-A."/>
            <person name="Lee H.-Y."/>
            <person name="Lee Y."/>
            <person name="Oh S."/>
            <person name="Lee J.H."/>
            <person name="Choi E."/>
            <person name="Choi E."/>
            <person name="Lee S.E."/>
            <person name="Jeon J."/>
            <person name="Kim H."/>
            <person name="Choi G."/>
            <person name="Song H."/>
            <person name="Lee J."/>
            <person name="Lee S.-C."/>
            <person name="Kwon J.-K."/>
            <person name="Lee H.-Y."/>
            <person name="Koo N."/>
            <person name="Hong Y."/>
            <person name="Kim R.W."/>
            <person name="Kang W.-H."/>
            <person name="Huh J.H."/>
            <person name="Kang B.-C."/>
            <person name="Yang T.-J."/>
            <person name="Lee Y.-H."/>
            <person name="Bennetzen J.L."/>
            <person name="Choi D."/>
        </authorList>
    </citation>
    <scope>NUCLEOTIDE SEQUENCE [LARGE SCALE GENOMIC DNA]</scope>
    <source>
        <strain evidence="4">cv. PBC81</strain>
    </source>
</reference>
<proteinExistence type="predicted"/>
<dbReference type="Proteomes" id="UP000224567">
    <property type="component" value="Unassembled WGS sequence"/>
</dbReference>
<dbReference type="STRING" id="33114.A0A2G2VGX3"/>
<dbReference type="EMBL" id="MLFT02000012">
    <property type="protein sequence ID" value="PHT32236.1"/>
    <property type="molecule type" value="Genomic_DNA"/>
</dbReference>
<dbReference type="Gene3D" id="3.40.50.720">
    <property type="entry name" value="NAD(P)-binding Rossmann-like Domain"/>
    <property type="match status" value="2"/>
</dbReference>
<dbReference type="GO" id="GO:0051287">
    <property type="term" value="F:NAD binding"/>
    <property type="evidence" value="ECO:0007669"/>
    <property type="project" value="InterPro"/>
</dbReference>
<keyword evidence="4" id="KW-1185">Reference proteome</keyword>
<evidence type="ECO:0000313" key="4">
    <source>
        <dbReference type="Proteomes" id="UP000224567"/>
    </source>
</evidence>
<dbReference type="InterPro" id="IPR050223">
    <property type="entry name" value="D-isomer_2-hydroxyacid_DH"/>
</dbReference>
<dbReference type="OrthoDB" id="298012at2759"/>
<comment type="caution">
    <text evidence="3">The sequence shown here is derived from an EMBL/GenBank/DDBJ whole genome shotgun (WGS) entry which is preliminary data.</text>
</comment>
<dbReference type="AlphaFoldDB" id="A0A2G2VGX3"/>
<gene>
    <name evidence="3" type="ORF">CQW23_28573</name>
</gene>
<dbReference type="PANTHER" id="PTHR10996">
    <property type="entry name" value="2-HYDROXYACID DEHYDROGENASE-RELATED"/>
    <property type="match status" value="1"/>
</dbReference>
<evidence type="ECO:0000313" key="3">
    <source>
        <dbReference type="EMBL" id="PHT32236.1"/>
    </source>
</evidence>
<dbReference type="GO" id="GO:0005829">
    <property type="term" value="C:cytosol"/>
    <property type="evidence" value="ECO:0007669"/>
    <property type="project" value="TreeGrafter"/>
</dbReference>
<sequence>MEKIGVLLTCPMSSYLEQQLNNRFSLFKYWESSSKSQFSTHNSDSIRAVVGNAFVGADSDLINALPNLEIVSSYSVGLDKIDLAKCKERGIRVTNTPDVLTDDVADTAIGLTLATLRRICVADGFVRHGLWKNGDFELTTKDSKDKTTVFLLAREITIQNHLSGMEDGAGKTALMTSWPNLTIIL</sequence>
<name>A0A2G2VGX3_CAPBA</name>
<reference evidence="3 4" key="1">
    <citation type="journal article" date="2017" name="Genome Biol.">
        <title>New reference genome sequences of hot pepper reveal the massive evolution of plant disease-resistance genes by retroduplication.</title>
        <authorList>
            <person name="Kim S."/>
            <person name="Park J."/>
            <person name="Yeom S.I."/>
            <person name="Kim Y.M."/>
            <person name="Seo E."/>
            <person name="Kim K.T."/>
            <person name="Kim M.S."/>
            <person name="Lee J.M."/>
            <person name="Cheong K."/>
            <person name="Shin H.S."/>
            <person name="Kim S.B."/>
            <person name="Han K."/>
            <person name="Lee J."/>
            <person name="Park M."/>
            <person name="Lee H.A."/>
            <person name="Lee H.Y."/>
            <person name="Lee Y."/>
            <person name="Oh S."/>
            <person name="Lee J.H."/>
            <person name="Choi E."/>
            <person name="Choi E."/>
            <person name="Lee S.E."/>
            <person name="Jeon J."/>
            <person name="Kim H."/>
            <person name="Choi G."/>
            <person name="Song H."/>
            <person name="Lee J."/>
            <person name="Lee S.C."/>
            <person name="Kwon J.K."/>
            <person name="Lee H.Y."/>
            <person name="Koo N."/>
            <person name="Hong Y."/>
            <person name="Kim R.W."/>
            <person name="Kang W.H."/>
            <person name="Huh J.H."/>
            <person name="Kang B.C."/>
            <person name="Yang T.J."/>
            <person name="Lee Y.H."/>
            <person name="Bennetzen J.L."/>
            <person name="Choi D."/>
        </authorList>
    </citation>
    <scope>NUCLEOTIDE SEQUENCE [LARGE SCALE GENOMIC DNA]</scope>
    <source>
        <strain evidence="4">cv. PBC81</strain>
    </source>
</reference>
<keyword evidence="1" id="KW-0560">Oxidoreductase</keyword>
<dbReference type="SUPFAM" id="SSF52283">
    <property type="entry name" value="Formate/glycerate dehydrogenase catalytic domain-like"/>
    <property type="match status" value="1"/>
</dbReference>
<dbReference type="GO" id="GO:0030267">
    <property type="term" value="F:glyoxylate reductase (NADPH) activity"/>
    <property type="evidence" value="ECO:0007669"/>
    <property type="project" value="TreeGrafter"/>
</dbReference>
<protein>
    <recommendedName>
        <fullName evidence="2">D-isomer specific 2-hydroxyacid dehydrogenase catalytic domain-containing protein</fullName>
    </recommendedName>
</protein>
<evidence type="ECO:0000259" key="2">
    <source>
        <dbReference type="Pfam" id="PF00389"/>
    </source>
</evidence>
<dbReference type="InterPro" id="IPR006139">
    <property type="entry name" value="D-isomer_2_OHA_DH_cat_dom"/>
</dbReference>
<evidence type="ECO:0000256" key="1">
    <source>
        <dbReference type="ARBA" id="ARBA00023002"/>
    </source>
</evidence>
<dbReference type="Pfam" id="PF00389">
    <property type="entry name" value="2-Hacid_dh"/>
    <property type="match status" value="1"/>
</dbReference>
<dbReference type="GO" id="GO:0016618">
    <property type="term" value="F:hydroxypyruvate reductase [NAD(P)H] activity"/>
    <property type="evidence" value="ECO:0007669"/>
    <property type="project" value="TreeGrafter"/>
</dbReference>
<dbReference type="PANTHER" id="PTHR10996:SF225">
    <property type="entry name" value="HYDROXYPHENYLPYRUVATE REDUCTASE-LIKE"/>
    <property type="match status" value="1"/>
</dbReference>
<accession>A0A2G2VGX3</accession>
<organism evidence="3 4">
    <name type="scientific">Capsicum baccatum</name>
    <name type="common">Peruvian pepper</name>
    <dbReference type="NCBI Taxonomy" id="33114"/>
    <lineage>
        <taxon>Eukaryota</taxon>
        <taxon>Viridiplantae</taxon>
        <taxon>Streptophyta</taxon>
        <taxon>Embryophyta</taxon>
        <taxon>Tracheophyta</taxon>
        <taxon>Spermatophyta</taxon>
        <taxon>Magnoliopsida</taxon>
        <taxon>eudicotyledons</taxon>
        <taxon>Gunneridae</taxon>
        <taxon>Pentapetalae</taxon>
        <taxon>asterids</taxon>
        <taxon>lamiids</taxon>
        <taxon>Solanales</taxon>
        <taxon>Solanaceae</taxon>
        <taxon>Solanoideae</taxon>
        <taxon>Capsiceae</taxon>
        <taxon>Capsicum</taxon>
    </lineage>
</organism>